<organism evidence="1">
    <name type="scientific">freshwater metagenome</name>
    <dbReference type="NCBI Taxonomy" id="449393"/>
    <lineage>
        <taxon>unclassified sequences</taxon>
        <taxon>metagenomes</taxon>
        <taxon>ecological metagenomes</taxon>
    </lineage>
</organism>
<reference evidence="1" key="1">
    <citation type="submission" date="2020-05" db="EMBL/GenBank/DDBJ databases">
        <authorList>
            <person name="Chiriac C."/>
            <person name="Salcher M."/>
            <person name="Ghai R."/>
            <person name="Kavagutti S V."/>
        </authorList>
    </citation>
    <scope>NUCLEOTIDE SEQUENCE</scope>
</reference>
<name>A0A6J7GXD9_9ZZZZ</name>
<evidence type="ECO:0000313" key="1">
    <source>
        <dbReference type="EMBL" id="CAB4912432.1"/>
    </source>
</evidence>
<dbReference type="AlphaFoldDB" id="A0A6J7GXD9"/>
<proteinExistence type="predicted"/>
<protein>
    <submittedName>
        <fullName evidence="1">Unannotated protein</fullName>
    </submittedName>
</protein>
<dbReference type="EMBL" id="CAFBMQ010000134">
    <property type="protein sequence ID" value="CAB4912432.1"/>
    <property type="molecule type" value="Genomic_DNA"/>
</dbReference>
<sequence length="69" mass="7816">MTTAEPVRPVAAPGLFGTSRVRASALASYQLVEDARDRIPEHVRKRQRTRARNEQAVAARLVAREFERE</sequence>
<accession>A0A6J7GXD9</accession>
<gene>
    <name evidence="1" type="ORF">UFOPK3609_00953</name>
</gene>